<protein>
    <submittedName>
        <fullName evidence="2">Unannotated protein</fullName>
    </submittedName>
</protein>
<dbReference type="AlphaFoldDB" id="A0A6J6DZE6"/>
<feature type="transmembrane region" description="Helical" evidence="1">
    <location>
        <begin position="50"/>
        <end position="69"/>
    </location>
</feature>
<evidence type="ECO:0000313" key="2">
    <source>
        <dbReference type="EMBL" id="CAB4568896.1"/>
    </source>
</evidence>
<sequence length="78" mass="8967">MKKINIDPQDLKPIETDGINLLYAGTVLFALATFVLIYQPDFIDDQTQIIWLRITIMGTILGLIGLRIIKRRRKRLGL</sequence>
<evidence type="ECO:0000256" key="1">
    <source>
        <dbReference type="SAM" id="Phobius"/>
    </source>
</evidence>
<dbReference type="EMBL" id="CAEZTU010000002">
    <property type="protein sequence ID" value="CAB4568896.1"/>
    <property type="molecule type" value="Genomic_DNA"/>
</dbReference>
<proteinExistence type="predicted"/>
<gene>
    <name evidence="2" type="ORF">UFOPK1740_00060</name>
</gene>
<feature type="transmembrane region" description="Helical" evidence="1">
    <location>
        <begin position="21"/>
        <end position="38"/>
    </location>
</feature>
<keyword evidence="1" id="KW-0812">Transmembrane</keyword>
<name>A0A6J6DZE6_9ZZZZ</name>
<accession>A0A6J6DZE6</accession>
<reference evidence="2" key="1">
    <citation type="submission" date="2020-05" db="EMBL/GenBank/DDBJ databases">
        <authorList>
            <person name="Chiriac C."/>
            <person name="Salcher M."/>
            <person name="Ghai R."/>
            <person name="Kavagutti S V."/>
        </authorList>
    </citation>
    <scope>NUCLEOTIDE SEQUENCE</scope>
</reference>
<organism evidence="2">
    <name type="scientific">freshwater metagenome</name>
    <dbReference type="NCBI Taxonomy" id="449393"/>
    <lineage>
        <taxon>unclassified sequences</taxon>
        <taxon>metagenomes</taxon>
        <taxon>ecological metagenomes</taxon>
    </lineage>
</organism>
<keyword evidence="1" id="KW-1133">Transmembrane helix</keyword>
<dbReference type="InterPro" id="IPR019681">
    <property type="entry name" value="DUF2530"/>
</dbReference>
<dbReference type="Pfam" id="PF10745">
    <property type="entry name" value="DUF2530"/>
    <property type="match status" value="1"/>
</dbReference>
<keyword evidence="1" id="KW-0472">Membrane</keyword>